<dbReference type="PANTHER" id="PTHR45947:SF3">
    <property type="entry name" value="SULFOQUINOVOSYL TRANSFERASE SQD2"/>
    <property type="match status" value="1"/>
</dbReference>
<dbReference type="Proteomes" id="UP001203512">
    <property type="component" value="Unassembled WGS sequence"/>
</dbReference>
<dbReference type="EMBL" id="JALKHS010000020">
    <property type="protein sequence ID" value="MCK0533326.1"/>
    <property type="molecule type" value="Genomic_DNA"/>
</dbReference>
<accession>A0ABT0E1T7</accession>
<keyword evidence="3" id="KW-1185">Reference proteome</keyword>
<evidence type="ECO:0000259" key="1">
    <source>
        <dbReference type="Pfam" id="PF13439"/>
    </source>
</evidence>
<dbReference type="SUPFAM" id="SSF53756">
    <property type="entry name" value="UDP-Glycosyltransferase/glycogen phosphorylase"/>
    <property type="match status" value="2"/>
</dbReference>
<proteinExistence type="predicted"/>
<evidence type="ECO:0000313" key="2">
    <source>
        <dbReference type="EMBL" id="MCK0533326.1"/>
    </source>
</evidence>
<dbReference type="Pfam" id="PF13439">
    <property type="entry name" value="Glyco_transf_4"/>
    <property type="match status" value="1"/>
</dbReference>
<dbReference type="PANTHER" id="PTHR45947">
    <property type="entry name" value="SULFOQUINOVOSYL TRANSFERASE SQD2"/>
    <property type="match status" value="1"/>
</dbReference>
<dbReference type="InterPro" id="IPR050194">
    <property type="entry name" value="Glycosyltransferase_grp1"/>
</dbReference>
<evidence type="ECO:0000313" key="3">
    <source>
        <dbReference type="Proteomes" id="UP001203512"/>
    </source>
</evidence>
<dbReference type="Pfam" id="PF13692">
    <property type="entry name" value="Glyco_trans_1_4"/>
    <property type="match status" value="1"/>
</dbReference>
<feature type="domain" description="Glycosyltransferase subfamily 4-like N-terminal" evidence="1">
    <location>
        <begin position="525"/>
        <end position="649"/>
    </location>
</feature>
<comment type="caution">
    <text evidence="2">The sequence shown here is derived from an EMBL/GenBank/DDBJ whole genome shotgun (WGS) entry which is preliminary data.</text>
</comment>
<name>A0ABT0E1T7_9SPHN</name>
<feature type="non-terminal residue" evidence="2">
    <location>
        <position position="699"/>
    </location>
</feature>
<protein>
    <submittedName>
        <fullName evidence="2">Glycosyltransferase</fullName>
    </submittedName>
</protein>
<dbReference type="CDD" id="cd03801">
    <property type="entry name" value="GT4_PimA-like"/>
    <property type="match status" value="1"/>
</dbReference>
<dbReference type="Gene3D" id="3.40.50.2000">
    <property type="entry name" value="Glycogen Phosphorylase B"/>
    <property type="match status" value="2"/>
</dbReference>
<reference evidence="2 3" key="1">
    <citation type="submission" date="2022-04" db="EMBL/GenBank/DDBJ databases">
        <authorList>
            <person name="Huq M.A."/>
        </authorList>
    </citation>
    <scope>NUCLEOTIDE SEQUENCE [LARGE SCALE GENOMIC DNA]</scope>
    <source>
        <strain evidence="2 3">MAH-33</strain>
    </source>
</reference>
<gene>
    <name evidence="2" type="ORF">MU848_17180</name>
</gene>
<sequence length="699" mass="78583">MVRLGQVFQNLIKSPKKARPSQIPADQIEDVRQSGLFDRRWYLNEYPDIAAAGVDPLLHYMEHGWREARNPNSLFDTAWYLDQYPDVGDADYNPLLHYIRHGAGERRDTSMRFRPSIFQDPRTPRGPFHLAAALTYLRKIGESASNRNLPRFATKRILIIAELSIPQCRKYRVDQKCELFKRLGFDTTVINWHEASRCEAALTTHSMVIFYRVPAAHSVLQCIAKAKALGLTTFWEVDDLIFDPNAYMANASLKAVPPTIQRAVLTGVPNYREAMLACDEGIASTRALAQAMREAGVPRVHVVENALDAESLTAAKAAMARKRATDTVIRIVYGSGTNTHDEDFLEAAEAIRTCLKNHPEVRLRIIGELNLPADFSRFGKRIERFSGTTYPKYLQLMADCDIAIAPLEPTLFNDAKSNIKYIEASIVGLPSVCSTRAEFTGIIDHGRNGMLASDPRSWLEGLEALIASRELRLDVAASARKAVLARYSQDSIARTQLSSIVERLETPRKPLRVLAANVFFEPRSFGGATIVAEQMAHRLHQRDDTEMAIFTTAPPGAAEPYQILKYHARDIPVFAICVPDTHDPTLTFDSEYTTHGFREVLRFTKPDVVHFHSIQGLGAPLLKICEEEGVPSVVTLHDAWWICGRQFMIKGDGSYCFQTKIDLNVCSTCVDDAGINLYRQYRLRDMLNRADLLLTPSLF</sequence>
<organism evidence="2 3">
    <name type="scientific">Sphingobium agri</name>
    <dbReference type="NCBI Taxonomy" id="2933566"/>
    <lineage>
        <taxon>Bacteria</taxon>
        <taxon>Pseudomonadati</taxon>
        <taxon>Pseudomonadota</taxon>
        <taxon>Alphaproteobacteria</taxon>
        <taxon>Sphingomonadales</taxon>
        <taxon>Sphingomonadaceae</taxon>
        <taxon>Sphingobium</taxon>
    </lineage>
</organism>
<dbReference type="InterPro" id="IPR028098">
    <property type="entry name" value="Glyco_trans_4-like_N"/>
</dbReference>